<gene>
    <name evidence="2" type="ORF">ACFO4E_00280</name>
</gene>
<comment type="caution">
    <text evidence="2">The sequence shown here is derived from an EMBL/GenBank/DDBJ whole genome shotgun (WGS) entry which is preliminary data.</text>
</comment>
<protein>
    <submittedName>
        <fullName evidence="2">Uncharacterized protein</fullName>
    </submittedName>
</protein>
<feature type="coiled-coil region" evidence="1">
    <location>
        <begin position="13"/>
        <end position="47"/>
    </location>
</feature>
<organism evidence="2 3">
    <name type="scientific">Nocardiopsis mangrovi</name>
    <dbReference type="NCBI Taxonomy" id="1179818"/>
    <lineage>
        <taxon>Bacteria</taxon>
        <taxon>Bacillati</taxon>
        <taxon>Actinomycetota</taxon>
        <taxon>Actinomycetes</taxon>
        <taxon>Streptosporangiales</taxon>
        <taxon>Nocardiopsidaceae</taxon>
        <taxon>Nocardiopsis</taxon>
    </lineage>
</organism>
<sequence length="63" mass="6835">MAKALFGHVGGPDPRMVQEMRRLQKRVRDLEDEVGRLQAHNDQLSAAVADVAVGAADREPALA</sequence>
<evidence type="ECO:0000256" key="1">
    <source>
        <dbReference type="SAM" id="Coils"/>
    </source>
</evidence>
<dbReference type="Proteomes" id="UP001595923">
    <property type="component" value="Unassembled WGS sequence"/>
</dbReference>
<accession>A0ABV9DPC9</accession>
<evidence type="ECO:0000313" key="2">
    <source>
        <dbReference type="EMBL" id="MFC4560283.1"/>
    </source>
</evidence>
<proteinExistence type="predicted"/>
<keyword evidence="1" id="KW-0175">Coiled coil</keyword>
<dbReference type="EMBL" id="JBHSFQ010000001">
    <property type="protein sequence ID" value="MFC4560283.1"/>
    <property type="molecule type" value="Genomic_DNA"/>
</dbReference>
<reference evidence="3" key="1">
    <citation type="journal article" date="2019" name="Int. J. Syst. Evol. Microbiol.">
        <title>The Global Catalogue of Microorganisms (GCM) 10K type strain sequencing project: providing services to taxonomists for standard genome sequencing and annotation.</title>
        <authorList>
            <consortium name="The Broad Institute Genomics Platform"/>
            <consortium name="The Broad Institute Genome Sequencing Center for Infectious Disease"/>
            <person name="Wu L."/>
            <person name="Ma J."/>
        </authorList>
    </citation>
    <scope>NUCLEOTIDE SEQUENCE [LARGE SCALE GENOMIC DNA]</scope>
    <source>
        <strain evidence="3">XZYJ18</strain>
    </source>
</reference>
<evidence type="ECO:0000313" key="3">
    <source>
        <dbReference type="Proteomes" id="UP001595923"/>
    </source>
</evidence>
<keyword evidence="3" id="KW-1185">Reference proteome</keyword>
<name>A0ABV9DPC9_9ACTN</name>
<dbReference type="RefSeq" id="WP_378570308.1">
    <property type="nucleotide sequence ID" value="NZ_JBHSFQ010000001.1"/>
</dbReference>